<keyword evidence="3 10" id="KW-0813">Transport</keyword>
<keyword evidence="7 11" id="KW-0732">Signal</keyword>
<dbReference type="InterPro" id="IPR000015">
    <property type="entry name" value="Fimb_usher"/>
</dbReference>
<reference evidence="14 15" key="1">
    <citation type="submission" date="2024-01" db="EMBL/GenBank/DDBJ databases">
        <title>Unpublished Manusciprt.</title>
        <authorList>
            <person name="Duman M."/>
            <person name="Valdes E.G."/>
            <person name="Ajmi N."/>
            <person name="Altun S."/>
            <person name="Saticioglu I.B."/>
        </authorList>
    </citation>
    <scope>NUCLEOTIDE SEQUENCE [LARGE SCALE GENOMIC DNA]</scope>
    <source>
        <strain evidence="14 15">148P</strain>
    </source>
</reference>
<evidence type="ECO:0000256" key="2">
    <source>
        <dbReference type="ARBA" id="ARBA00008064"/>
    </source>
</evidence>
<evidence type="ECO:0000256" key="11">
    <source>
        <dbReference type="SAM" id="SignalP"/>
    </source>
</evidence>
<evidence type="ECO:0000256" key="1">
    <source>
        <dbReference type="ARBA" id="ARBA00004571"/>
    </source>
</evidence>
<comment type="similarity">
    <text evidence="2 10">Belongs to the fimbrial export usher family.</text>
</comment>
<dbReference type="InterPro" id="IPR037224">
    <property type="entry name" value="PapC_N_sf"/>
</dbReference>
<keyword evidence="8 10" id="KW-0472">Membrane</keyword>
<dbReference type="EMBL" id="JAZDQJ010000007">
    <property type="protein sequence ID" value="MEE1933373.1"/>
    <property type="molecule type" value="Genomic_DNA"/>
</dbReference>
<evidence type="ECO:0000256" key="5">
    <source>
        <dbReference type="ARBA" id="ARBA00022558"/>
    </source>
</evidence>
<evidence type="ECO:0000256" key="3">
    <source>
        <dbReference type="ARBA" id="ARBA00022448"/>
    </source>
</evidence>
<evidence type="ECO:0000256" key="6">
    <source>
        <dbReference type="ARBA" id="ARBA00022692"/>
    </source>
</evidence>
<dbReference type="SUPFAM" id="SSF141729">
    <property type="entry name" value="FimD N-terminal domain-like"/>
    <property type="match status" value="1"/>
</dbReference>
<dbReference type="InterPro" id="IPR025949">
    <property type="entry name" value="PapC-like_C"/>
</dbReference>
<evidence type="ECO:0000256" key="10">
    <source>
        <dbReference type="RuleBase" id="RU003884"/>
    </source>
</evidence>
<feature type="domain" description="PapC N-terminal" evidence="13">
    <location>
        <begin position="42"/>
        <end position="188"/>
    </location>
</feature>
<evidence type="ECO:0000256" key="8">
    <source>
        <dbReference type="ARBA" id="ARBA00023136"/>
    </source>
</evidence>
<dbReference type="Gene3D" id="2.60.40.3110">
    <property type="match status" value="1"/>
</dbReference>
<evidence type="ECO:0000259" key="13">
    <source>
        <dbReference type="Pfam" id="PF13954"/>
    </source>
</evidence>
<comment type="caution">
    <text evidence="14">The sequence shown here is derived from an EMBL/GenBank/DDBJ whole genome shotgun (WGS) entry which is preliminary data.</text>
</comment>
<name>A0ABU7HPE3_9PSED</name>
<accession>A0ABU7HPE3</accession>
<dbReference type="InterPro" id="IPR025885">
    <property type="entry name" value="PapC_N"/>
</dbReference>
<keyword evidence="9 10" id="KW-0998">Cell outer membrane</keyword>
<gene>
    <name evidence="14" type="ORF">V0R50_09070</name>
</gene>
<dbReference type="Gene3D" id="3.10.20.410">
    <property type="match status" value="1"/>
</dbReference>
<dbReference type="PROSITE" id="PS01151">
    <property type="entry name" value="FIMBRIAL_USHER"/>
    <property type="match status" value="1"/>
</dbReference>
<evidence type="ECO:0000256" key="4">
    <source>
        <dbReference type="ARBA" id="ARBA00022452"/>
    </source>
</evidence>
<dbReference type="InterPro" id="IPR042186">
    <property type="entry name" value="FimD_plug_dom"/>
</dbReference>
<dbReference type="Pfam" id="PF00577">
    <property type="entry name" value="Usher"/>
    <property type="match status" value="1"/>
</dbReference>
<dbReference type="PANTHER" id="PTHR30451:SF21">
    <property type="entry name" value="FIMBRIAL USHER DOMAIN-CONTAINING PROTEIN YDET-RELATED"/>
    <property type="match status" value="1"/>
</dbReference>
<dbReference type="InterPro" id="IPR043142">
    <property type="entry name" value="PapC-like_C_sf"/>
</dbReference>
<dbReference type="Pfam" id="PF13954">
    <property type="entry name" value="PapC_N"/>
    <property type="match status" value="1"/>
</dbReference>
<proteinExistence type="inferred from homology"/>
<feature type="signal peptide" evidence="11">
    <location>
        <begin position="1"/>
        <end position="36"/>
    </location>
</feature>
<dbReference type="Gene3D" id="2.60.40.2610">
    <property type="entry name" value="Outer membrane usher protein FimD, plug domain"/>
    <property type="match status" value="1"/>
</dbReference>
<keyword evidence="15" id="KW-1185">Reference proteome</keyword>
<feature type="chain" id="PRO_5047416848" evidence="11">
    <location>
        <begin position="37"/>
        <end position="836"/>
    </location>
</feature>
<sequence length="836" mass="91550">MPSSPRRWSLISRPPLFRLLLASGGLTLPATQPALANAPLGFEASFMQQAPGQDPDAGSLALQHLASHRLLAPGSYTVEVLVNAHSLGQHPVEFNESAKGGLVPCLPAELVRQFGIRLDSLEHPQRLLEGCADLPGALDGARVDFDGSQLQLAISIPQFYLRRDASAGISEEDWDAGINAAFINYQVSAQQGHNRHAGHNDSQDVNLSGGLNLGAWRLRSNQSLRQDEQGERRWSSAYTYLQRDLPGTRANLTLGETFTSGDVFRSVPITGALVASDLGMLSDRQQGYAPIVRGVAYTRARLEIRQNGYPIYTTYVSPGPYQIDDLSTVAGSGELEIILTEADGQVRRFTQPYSTLSNLLREDVWRYSLAAGRYNASGNLDSPLLWQGTLAVGGVWDSTLYGGAMASDFYRAGNLGLARDLGAFGALALDLTHSRADVDALDGHQVTGMSYALKYGKSFASRTNLRFAGYRYSTEGYRDFDEAVRERSRSSRYHGSRRSRLEAALYQNIGSHSAINLTLSQQDYWRSDYQQRQFQFNFNTQYKGVSYNFYASQSLSDERHDSDRQFGLSVTLPLDFGRAASASFDLLHDGERYSQRASLNGSLDQTRVNYRASVASDAQQRRSGALALGYQGTYGSVGGGLTQGSDYRSLSVNASGALLLHDRGLVLGPYLGETMGLVEVPQTAGVGIMNSHGLRTNASGFALMPHLRPYRVNRIALETDLLGPEVEIANGATQWVPRRGAVVKATFEVRTINRVLLTLRGGDDQPLPFGTQVRNTDGEVLGLVAQAGQVMLSSETARQELDIRWGSNPVQQCRLPIDTRRMTNRQGYHLQSLTCQ</sequence>
<feature type="domain" description="PapC-like C-terminal" evidence="12">
    <location>
        <begin position="756"/>
        <end position="817"/>
    </location>
</feature>
<dbReference type="InterPro" id="IPR018030">
    <property type="entry name" value="Fimbrial_membr_usher_CS"/>
</dbReference>
<evidence type="ECO:0000313" key="14">
    <source>
        <dbReference type="EMBL" id="MEE1933373.1"/>
    </source>
</evidence>
<evidence type="ECO:0000313" key="15">
    <source>
        <dbReference type="Proteomes" id="UP001335100"/>
    </source>
</evidence>
<keyword evidence="4" id="KW-1134">Transmembrane beta strand</keyword>
<dbReference type="RefSeq" id="WP_330074255.1">
    <property type="nucleotide sequence ID" value="NZ_JAZDQJ010000007.1"/>
</dbReference>
<comment type="subcellular location">
    <subcellularLocation>
        <location evidence="1 10">Cell outer membrane</location>
        <topology evidence="1 10">Multi-pass membrane protein</topology>
    </subcellularLocation>
</comment>
<evidence type="ECO:0000256" key="9">
    <source>
        <dbReference type="ARBA" id="ARBA00023237"/>
    </source>
</evidence>
<keyword evidence="6 10" id="KW-0812">Transmembrane</keyword>
<dbReference type="Pfam" id="PF13953">
    <property type="entry name" value="PapC_C"/>
    <property type="match status" value="1"/>
</dbReference>
<organism evidence="14 15">
    <name type="scientific">Pseudomonas ulcerans</name>
    <dbReference type="NCBI Taxonomy" id="3115852"/>
    <lineage>
        <taxon>Bacteria</taxon>
        <taxon>Pseudomonadati</taxon>
        <taxon>Pseudomonadota</taxon>
        <taxon>Gammaproteobacteria</taxon>
        <taxon>Pseudomonadales</taxon>
        <taxon>Pseudomonadaceae</taxon>
        <taxon>Pseudomonas</taxon>
    </lineage>
</organism>
<dbReference type="PANTHER" id="PTHR30451">
    <property type="entry name" value="OUTER MEMBRANE USHER PROTEIN"/>
    <property type="match status" value="1"/>
</dbReference>
<keyword evidence="5 10" id="KW-1029">Fimbrium biogenesis</keyword>
<evidence type="ECO:0000259" key="12">
    <source>
        <dbReference type="Pfam" id="PF13953"/>
    </source>
</evidence>
<dbReference type="Gene3D" id="2.60.40.2070">
    <property type="match status" value="1"/>
</dbReference>
<evidence type="ECO:0000256" key="7">
    <source>
        <dbReference type="ARBA" id="ARBA00022729"/>
    </source>
</evidence>
<dbReference type="Proteomes" id="UP001335100">
    <property type="component" value="Unassembled WGS sequence"/>
</dbReference>
<protein>
    <submittedName>
        <fullName evidence="14">Fimbria/pilus outer membrane usher protein</fullName>
    </submittedName>
</protein>